<evidence type="ECO:0000256" key="3">
    <source>
        <dbReference type="ARBA" id="ARBA00022842"/>
    </source>
</evidence>
<dbReference type="Gene3D" id="6.10.140.960">
    <property type="match status" value="1"/>
</dbReference>
<evidence type="ECO:0000256" key="2">
    <source>
        <dbReference type="ARBA" id="ARBA00022723"/>
    </source>
</evidence>
<dbReference type="InterPro" id="IPR040442">
    <property type="entry name" value="Pyrv_kinase-like_dom_sf"/>
</dbReference>
<dbReference type="InterPro" id="IPR011206">
    <property type="entry name" value="Citrate_lyase_beta/mcl1/mcl2"/>
</dbReference>
<accession>A0ABR6Z3N5</accession>
<evidence type="ECO:0000256" key="1">
    <source>
        <dbReference type="ARBA" id="ARBA00001946"/>
    </source>
</evidence>
<sequence>MHPSTVLFQDQIQPVILPVCDHYAGSEKLMCKSIALQQELGGIFDITLDCEDGAAAGNEIAHAKLVAALVASSDNHYQRLGARVHDVHHAAFEQDLELILPTCADTLAYLVLPKINNTAELQAALQRINHFGKKSNGQLIPVHVLIETHGALAEVQQIAALPQVECLSFGLMDFVSSHFGAIPASAMRSPGQFNHPLVLRAKLEIAAACHRYGKVASHNVSTEIIDVNVVANDARRAASECGYTRMWSIHPDQIRPVIEAFSPSENEILDAVAILTQAKNQAWGPTQWQGQLHDRASYRYYWTILKRAQSGPFVLPAAAQELL</sequence>
<comment type="cofactor">
    <cofactor evidence="1">
        <name>Mg(2+)</name>
        <dbReference type="ChEBI" id="CHEBI:18420"/>
    </cofactor>
</comment>
<dbReference type="InterPro" id="IPR040186">
    <property type="entry name" value="Citramalyl-CoA_lyase"/>
</dbReference>
<dbReference type="PANTHER" id="PTHR11105">
    <property type="entry name" value="CITRATE LYASE SUBUNIT BETA-RELATED"/>
    <property type="match status" value="1"/>
</dbReference>
<organism evidence="5 6">
    <name type="scientific">Undibacterium umbellatum</name>
    <dbReference type="NCBI Taxonomy" id="2762300"/>
    <lineage>
        <taxon>Bacteria</taxon>
        <taxon>Pseudomonadati</taxon>
        <taxon>Pseudomonadota</taxon>
        <taxon>Betaproteobacteria</taxon>
        <taxon>Burkholderiales</taxon>
        <taxon>Oxalobacteraceae</taxon>
        <taxon>Undibacterium</taxon>
    </lineage>
</organism>
<dbReference type="RefSeq" id="WP_186951581.1">
    <property type="nucleotide sequence ID" value="NZ_JACOFX010000001.1"/>
</dbReference>
<protein>
    <submittedName>
        <fullName evidence="5">CoA ester lyase</fullName>
    </submittedName>
</protein>
<dbReference type="Pfam" id="PF03328">
    <property type="entry name" value="HpcH_HpaI"/>
    <property type="match status" value="1"/>
</dbReference>
<dbReference type="EMBL" id="JACOFX010000001">
    <property type="protein sequence ID" value="MBC3906357.1"/>
    <property type="molecule type" value="Genomic_DNA"/>
</dbReference>
<dbReference type="InterPro" id="IPR005000">
    <property type="entry name" value="Aldolase/citrate-lyase_domain"/>
</dbReference>
<reference evidence="5 6" key="1">
    <citation type="submission" date="2020-08" db="EMBL/GenBank/DDBJ databases">
        <title>Novel species isolated from subtropical streams in China.</title>
        <authorList>
            <person name="Lu H."/>
        </authorList>
    </citation>
    <scope>NUCLEOTIDE SEQUENCE [LARGE SCALE GENOMIC DNA]</scope>
    <source>
        <strain evidence="5 6">NL8W</strain>
    </source>
</reference>
<proteinExistence type="predicted"/>
<gene>
    <name evidence="5" type="ORF">H8L47_02115</name>
</gene>
<keyword evidence="5" id="KW-0456">Lyase</keyword>
<keyword evidence="6" id="KW-1185">Reference proteome</keyword>
<comment type="caution">
    <text evidence="5">The sequence shown here is derived from an EMBL/GenBank/DDBJ whole genome shotgun (WGS) entry which is preliminary data.</text>
</comment>
<dbReference type="Proteomes" id="UP000646911">
    <property type="component" value="Unassembled WGS sequence"/>
</dbReference>
<dbReference type="PANTHER" id="PTHR11105:SF0">
    <property type="entry name" value="CITRAMALYL-COA LYASE, MITOCHONDRIAL"/>
    <property type="match status" value="1"/>
</dbReference>
<keyword evidence="3" id="KW-0460">Magnesium</keyword>
<feature type="domain" description="HpcH/HpaI aldolase/citrate lyase" evidence="4">
    <location>
        <begin position="46"/>
        <end position="251"/>
    </location>
</feature>
<dbReference type="Gene3D" id="3.20.20.60">
    <property type="entry name" value="Phosphoenolpyruvate-binding domains"/>
    <property type="match status" value="1"/>
</dbReference>
<dbReference type="InterPro" id="IPR015813">
    <property type="entry name" value="Pyrv/PenolPyrv_kinase-like_dom"/>
</dbReference>
<dbReference type="PIRSF" id="PIRSF015582">
    <property type="entry name" value="Cit_lyase_B"/>
    <property type="match status" value="1"/>
</dbReference>
<keyword evidence="2" id="KW-0479">Metal-binding</keyword>
<evidence type="ECO:0000313" key="5">
    <source>
        <dbReference type="EMBL" id="MBC3906357.1"/>
    </source>
</evidence>
<evidence type="ECO:0000313" key="6">
    <source>
        <dbReference type="Proteomes" id="UP000646911"/>
    </source>
</evidence>
<evidence type="ECO:0000259" key="4">
    <source>
        <dbReference type="Pfam" id="PF03328"/>
    </source>
</evidence>
<dbReference type="SUPFAM" id="SSF51621">
    <property type="entry name" value="Phosphoenolpyruvate/pyruvate domain"/>
    <property type="match status" value="1"/>
</dbReference>
<name>A0ABR6Z3N5_9BURK</name>
<dbReference type="GO" id="GO:0016829">
    <property type="term" value="F:lyase activity"/>
    <property type="evidence" value="ECO:0007669"/>
    <property type="project" value="UniProtKB-KW"/>
</dbReference>